<protein>
    <submittedName>
        <fullName evidence="1">Uncharacterized protein</fullName>
    </submittedName>
</protein>
<accession>A0A3M0IZ26</accession>
<proteinExistence type="predicted"/>
<dbReference type="EMBL" id="QRBI01000231">
    <property type="protein sequence ID" value="RMB91993.1"/>
    <property type="molecule type" value="Genomic_DNA"/>
</dbReference>
<reference evidence="1 2" key="1">
    <citation type="submission" date="2018-07" db="EMBL/GenBank/DDBJ databases">
        <title>A high quality draft genome assembly of the barn swallow (H. rustica rustica).</title>
        <authorList>
            <person name="Formenti G."/>
            <person name="Chiara M."/>
            <person name="Poveda L."/>
            <person name="Francoijs K.-J."/>
            <person name="Bonisoli-Alquati A."/>
            <person name="Canova L."/>
            <person name="Gianfranceschi L."/>
            <person name="Horner D.S."/>
            <person name="Saino N."/>
        </authorList>
    </citation>
    <scope>NUCLEOTIDE SEQUENCE [LARGE SCALE GENOMIC DNA]</scope>
    <source>
        <strain evidence="1">Chelidonia</strain>
        <tissue evidence="1">Blood</tissue>
    </source>
</reference>
<organism evidence="1 2">
    <name type="scientific">Hirundo rustica rustica</name>
    <dbReference type="NCBI Taxonomy" id="333673"/>
    <lineage>
        <taxon>Eukaryota</taxon>
        <taxon>Metazoa</taxon>
        <taxon>Chordata</taxon>
        <taxon>Craniata</taxon>
        <taxon>Vertebrata</taxon>
        <taxon>Euteleostomi</taxon>
        <taxon>Archelosauria</taxon>
        <taxon>Archosauria</taxon>
        <taxon>Dinosauria</taxon>
        <taxon>Saurischia</taxon>
        <taxon>Theropoda</taxon>
        <taxon>Coelurosauria</taxon>
        <taxon>Aves</taxon>
        <taxon>Neognathae</taxon>
        <taxon>Neoaves</taxon>
        <taxon>Telluraves</taxon>
        <taxon>Australaves</taxon>
        <taxon>Passeriformes</taxon>
        <taxon>Sylvioidea</taxon>
        <taxon>Hirundinidae</taxon>
        <taxon>Hirundo</taxon>
    </lineage>
</organism>
<evidence type="ECO:0000313" key="1">
    <source>
        <dbReference type="EMBL" id="RMB91993.1"/>
    </source>
</evidence>
<dbReference type="AlphaFoldDB" id="A0A3M0IZ26"/>
<evidence type="ECO:0000313" key="2">
    <source>
        <dbReference type="Proteomes" id="UP000269221"/>
    </source>
</evidence>
<name>A0A3M0IZ26_HIRRU</name>
<sequence length="117" mass="13154">MATEILWRTGARGGIQGKLRISVELLVWNYSVASPERLRHLNRISQACQGALHCLPKESGAKGRPGFAKRNLGQCGETSGWGWEFWRIKDKPTETEGTLQLRQELCLQNFPAMKSKS</sequence>
<keyword evidence="2" id="KW-1185">Reference proteome</keyword>
<dbReference type="Proteomes" id="UP000269221">
    <property type="component" value="Unassembled WGS sequence"/>
</dbReference>
<comment type="caution">
    <text evidence="1">The sequence shown here is derived from an EMBL/GenBank/DDBJ whole genome shotgun (WGS) entry which is preliminary data.</text>
</comment>
<gene>
    <name evidence="1" type="ORF">DUI87_31522</name>
</gene>